<keyword evidence="3" id="KW-0235">DNA replication</keyword>
<dbReference type="GO" id="GO:0000727">
    <property type="term" value="P:double-strand break repair via break-induced replication"/>
    <property type="evidence" value="ECO:0007669"/>
    <property type="project" value="TreeGrafter"/>
</dbReference>
<keyword evidence="4" id="KW-0539">Nucleus</keyword>
<gene>
    <name evidence="7" type="ORF">PSAL00342_LOCUS4664</name>
</gene>
<sequence>MVLVRPSDYFYAYDAIRQESFQGQSVLVFASVADVDAVCAYKVLSGVFKSDSVCYSVFPVSGYDDLQDHAEKLLQNKDEERTVVLINCGGTEDVIDLLGLNELPGTRVLVVDSRRPLHHRNAAEENKQVLVLYDDTSEMAEDFPELSESSSDEESDDEDGDEEERPTSRRRTSENYTSGMSRYRQRQQAKRERLLQRAEYYGRGSFYGKSAGHMIYDIAHMLNKETNEYLWLAIVGLTDQYIHQRISQERYKSNVQRFNELVLNSGGLDMPTVAMLEDGTEIRIPDQERIKQDQDYRFMLLNHWSLYEAMVHSTYVATRLRTWKESGQQKLQLLLAKMGLPLIECQQSFSHMKPELKRVLSEKLNEYAPQFGLNDVRYSSFQMQNGYKYRLSASDVVYSIAAILEMKSPDAKELDLNPIAAHRESMRSNFLTAFRALSSSSSAWQELNNGLQLSMSLQQAIIRQGGLAIAKRSVFSLSKFRCLNMSIGKVVDAEILSQPLALTKLAYFIQDAMGSMGRSYKPVVVAGPEWQGQVLLVGVRGQPRPGDTQGNKFGISFRRAAERISARFAHDSFDSSVIQITKRDVQRFLGALQNDMDDL</sequence>
<dbReference type="GO" id="GO:0003697">
    <property type="term" value="F:single-stranded DNA binding"/>
    <property type="evidence" value="ECO:0007669"/>
    <property type="project" value="TreeGrafter"/>
</dbReference>
<feature type="region of interest" description="Disordered" evidence="6">
    <location>
        <begin position="141"/>
        <end position="188"/>
    </location>
</feature>
<dbReference type="EMBL" id="HBIS01005169">
    <property type="protein sequence ID" value="CAE0610829.1"/>
    <property type="molecule type" value="Transcribed_RNA"/>
</dbReference>
<evidence type="ECO:0000256" key="4">
    <source>
        <dbReference type="ARBA" id="ARBA00023242"/>
    </source>
</evidence>
<proteinExistence type="inferred from homology"/>
<evidence type="ECO:0000313" key="7">
    <source>
        <dbReference type="EMBL" id="CAE0610829.1"/>
    </source>
</evidence>
<accession>A0A7S3XEC9</accession>
<dbReference type="GO" id="GO:0031261">
    <property type="term" value="C:DNA replication preinitiation complex"/>
    <property type="evidence" value="ECO:0007669"/>
    <property type="project" value="TreeGrafter"/>
</dbReference>
<evidence type="ECO:0000256" key="6">
    <source>
        <dbReference type="SAM" id="MobiDB-lite"/>
    </source>
</evidence>
<comment type="subcellular location">
    <subcellularLocation>
        <location evidence="1">Nucleus</location>
    </subcellularLocation>
</comment>
<evidence type="ECO:0000256" key="5">
    <source>
        <dbReference type="ARBA" id="ARBA00023306"/>
    </source>
</evidence>
<reference evidence="7" key="1">
    <citation type="submission" date="2021-01" db="EMBL/GenBank/DDBJ databases">
        <authorList>
            <person name="Corre E."/>
            <person name="Pelletier E."/>
            <person name="Niang G."/>
            <person name="Scheremetjew M."/>
            <person name="Finn R."/>
            <person name="Kale V."/>
            <person name="Holt S."/>
            <person name="Cochrane G."/>
            <person name="Meng A."/>
            <person name="Brown T."/>
            <person name="Cohen L."/>
        </authorList>
    </citation>
    <scope>NUCLEOTIDE SEQUENCE</scope>
    <source>
        <strain evidence="7">CCMP1897</strain>
    </source>
</reference>
<dbReference type="PANTHER" id="PTHR10507">
    <property type="entry name" value="CDC45-RELATED PROTEIN"/>
    <property type="match status" value="1"/>
</dbReference>
<dbReference type="GO" id="GO:1902977">
    <property type="term" value="P:mitotic DNA replication preinitiation complex assembly"/>
    <property type="evidence" value="ECO:0007669"/>
    <property type="project" value="TreeGrafter"/>
</dbReference>
<dbReference type="Pfam" id="PF02724">
    <property type="entry name" value="CDC45"/>
    <property type="match status" value="1"/>
</dbReference>
<dbReference type="PANTHER" id="PTHR10507:SF0">
    <property type="entry name" value="CELL DIVISION CONTROL PROTEIN 45 HOMOLOG"/>
    <property type="match status" value="1"/>
</dbReference>
<feature type="compositionally biased region" description="Acidic residues" evidence="6">
    <location>
        <begin position="141"/>
        <end position="164"/>
    </location>
</feature>
<evidence type="ECO:0008006" key="8">
    <source>
        <dbReference type="Google" id="ProtNLM"/>
    </source>
</evidence>
<dbReference type="GO" id="GO:0006270">
    <property type="term" value="P:DNA replication initiation"/>
    <property type="evidence" value="ECO:0007669"/>
    <property type="project" value="InterPro"/>
</dbReference>
<comment type="similarity">
    <text evidence="2">Belongs to the CDC45 family.</text>
</comment>
<organism evidence="7">
    <name type="scientific">Picocystis salinarum</name>
    <dbReference type="NCBI Taxonomy" id="88271"/>
    <lineage>
        <taxon>Eukaryota</taxon>
        <taxon>Viridiplantae</taxon>
        <taxon>Chlorophyta</taxon>
        <taxon>Picocystophyceae</taxon>
        <taxon>Picocystales</taxon>
        <taxon>Picocystaceae</taxon>
        <taxon>Picocystis</taxon>
    </lineage>
</organism>
<protein>
    <recommendedName>
        <fullName evidence="8">CDC45-like protein</fullName>
    </recommendedName>
</protein>
<evidence type="ECO:0000256" key="2">
    <source>
        <dbReference type="ARBA" id="ARBA00010727"/>
    </source>
</evidence>
<keyword evidence="5" id="KW-0131">Cell cycle</keyword>
<dbReference type="AlphaFoldDB" id="A0A7S3XEC9"/>
<dbReference type="InterPro" id="IPR003874">
    <property type="entry name" value="CDC45"/>
</dbReference>
<evidence type="ECO:0000256" key="3">
    <source>
        <dbReference type="ARBA" id="ARBA00022705"/>
    </source>
</evidence>
<evidence type="ECO:0000256" key="1">
    <source>
        <dbReference type="ARBA" id="ARBA00004123"/>
    </source>
</evidence>
<dbReference type="GO" id="GO:0003688">
    <property type="term" value="F:DNA replication origin binding"/>
    <property type="evidence" value="ECO:0007669"/>
    <property type="project" value="TreeGrafter"/>
</dbReference>
<dbReference type="GO" id="GO:0003682">
    <property type="term" value="F:chromatin binding"/>
    <property type="evidence" value="ECO:0007669"/>
    <property type="project" value="TreeGrafter"/>
</dbReference>
<name>A0A7S3XEC9_9CHLO</name>